<dbReference type="Proteomes" id="UP000868515">
    <property type="component" value="Unassembled WGS sequence"/>
</dbReference>
<name>A0A974KJ46_SALET</name>
<proteinExistence type="predicted"/>
<protein>
    <submittedName>
        <fullName evidence="1">Uncharacterized protein</fullName>
    </submittedName>
</protein>
<accession>A0A974KJ46</accession>
<evidence type="ECO:0000313" key="1">
    <source>
        <dbReference type="EMBL" id="OSD73148.1"/>
    </source>
</evidence>
<organism evidence="1 2">
    <name type="scientific">Salmonella enterica subsp. enterica serovar Rough O:d:1,7</name>
    <dbReference type="NCBI Taxonomy" id="1974323"/>
    <lineage>
        <taxon>Bacteria</taxon>
        <taxon>Pseudomonadati</taxon>
        <taxon>Pseudomonadota</taxon>
        <taxon>Gammaproteobacteria</taxon>
        <taxon>Enterobacterales</taxon>
        <taxon>Enterobacteriaceae</taxon>
        <taxon>Salmonella</taxon>
    </lineage>
</organism>
<reference evidence="1 2" key="1">
    <citation type="submission" date="2017-03" db="EMBL/GenBank/DDBJ databases">
        <title>Salmonella serotype comparative study.</title>
        <authorList>
            <person name="Liao J."/>
        </authorList>
    </citation>
    <scope>NUCLEOTIDE SEQUENCE [LARGE SCALE GENOMIC DNA]</scope>
    <source>
        <strain evidence="1 2">NY_FSL S10-1448</strain>
    </source>
</reference>
<gene>
    <name evidence="1" type="ORF">R537_06060</name>
</gene>
<dbReference type="EMBL" id="NBPI01000003">
    <property type="protein sequence ID" value="OSD73148.1"/>
    <property type="molecule type" value="Genomic_DNA"/>
</dbReference>
<comment type="caution">
    <text evidence="1">The sequence shown here is derived from an EMBL/GenBank/DDBJ whole genome shotgun (WGS) entry which is preliminary data.</text>
</comment>
<evidence type="ECO:0000313" key="2">
    <source>
        <dbReference type="Proteomes" id="UP000868515"/>
    </source>
</evidence>
<sequence length="86" mass="9495">MCITFFISCRFCLKPPLRGLFPRHLRAANASVFVHAPIRPQTVPVLGGKGKKSVKKIVQNCALLCSAISPGERPKTDRRSHATLRV</sequence>
<dbReference type="AlphaFoldDB" id="A0A974KJ46"/>